<feature type="transmembrane region" description="Helical" evidence="1">
    <location>
        <begin position="58"/>
        <end position="77"/>
    </location>
</feature>
<dbReference type="RefSeq" id="WP_379903215.1">
    <property type="nucleotide sequence ID" value="NZ_JBHULM010000011.1"/>
</dbReference>
<feature type="transmembrane region" description="Helical" evidence="1">
    <location>
        <begin position="145"/>
        <end position="167"/>
    </location>
</feature>
<evidence type="ECO:0000256" key="1">
    <source>
        <dbReference type="SAM" id="Phobius"/>
    </source>
</evidence>
<keyword evidence="1" id="KW-0472">Membrane</keyword>
<sequence>MASVFGHGFVAYTTAKVIDSKTSKLLLLLAIASAMLPDIDVLVFKFGVPYTHPFGHRGFTHSILFAVLWSVLLAFVFGKNRKQIFFIVIFLSTLSHALLDALTTGGKGVGFFIPFINERYFFPLKIIKVSPIGVKQFFSEWGMQVIISELIYIAIPCSIILITLSIAKKKKAWT</sequence>
<dbReference type="PANTHER" id="PTHR35531:SF1">
    <property type="entry name" value="INNER MEMBRANE PROTEIN YBCI-RELATED"/>
    <property type="match status" value="1"/>
</dbReference>
<keyword evidence="3" id="KW-1185">Reference proteome</keyword>
<keyword evidence="2" id="KW-0378">Hydrolase</keyword>
<comment type="caution">
    <text evidence="2">The sequence shown here is derived from an EMBL/GenBank/DDBJ whole genome shotgun (WGS) entry which is preliminary data.</text>
</comment>
<proteinExistence type="predicted"/>
<gene>
    <name evidence="2" type="ORF">ACFSSB_08645</name>
</gene>
<protein>
    <submittedName>
        <fullName evidence="2">Metal-dependent hydrolase</fullName>
    </submittedName>
</protein>
<feature type="transmembrane region" description="Helical" evidence="1">
    <location>
        <begin position="84"/>
        <end position="102"/>
    </location>
</feature>
<keyword evidence="1" id="KW-0812">Transmembrane</keyword>
<accession>A0ABW5K2B9</accession>
<feature type="transmembrane region" description="Helical" evidence="1">
    <location>
        <begin position="25"/>
        <end position="46"/>
    </location>
</feature>
<dbReference type="Pfam" id="PF04307">
    <property type="entry name" value="YdjM"/>
    <property type="match status" value="1"/>
</dbReference>
<keyword evidence="1" id="KW-1133">Transmembrane helix</keyword>
<dbReference type="InterPro" id="IPR007404">
    <property type="entry name" value="YdjM-like"/>
</dbReference>
<dbReference type="Proteomes" id="UP001597467">
    <property type="component" value="Unassembled WGS sequence"/>
</dbReference>
<dbReference type="EMBL" id="JBHULM010000011">
    <property type="protein sequence ID" value="MFD2542385.1"/>
    <property type="molecule type" value="Genomic_DNA"/>
</dbReference>
<dbReference type="GO" id="GO:0016787">
    <property type="term" value="F:hydrolase activity"/>
    <property type="evidence" value="ECO:0007669"/>
    <property type="project" value="UniProtKB-KW"/>
</dbReference>
<evidence type="ECO:0000313" key="3">
    <source>
        <dbReference type="Proteomes" id="UP001597467"/>
    </source>
</evidence>
<evidence type="ECO:0000313" key="2">
    <source>
        <dbReference type="EMBL" id="MFD2542385.1"/>
    </source>
</evidence>
<organism evidence="2 3">
    <name type="scientific">Lacinutrix gracilariae</name>
    <dbReference type="NCBI Taxonomy" id="1747198"/>
    <lineage>
        <taxon>Bacteria</taxon>
        <taxon>Pseudomonadati</taxon>
        <taxon>Bacteroidota</taxon>
        <taxon>Flavobacteriia</taxon>
        <taxon>Flavobacteriales</taxon>
        <taxon>Flavobacteriaceae</taxon>
        <taxon>Lacinutrix</taxon>
    </lineage>
</organism>
<name>A0ABW5K2B9_9FLAO</name>
<dbReference type="PANTHER" id="PTHR35531">
    <property type="entry name" value="INNER MEMBRANE PROTEIN YBCI-RELATED"/>
    <property type="match status" value="1"/>
</dbReference>
<reference evidence="3" key="1">
    <citation type="journal article" date="2019" name="Int. J. Syst. Evol. Microbiol.">
        <title>The Global Catalogue of Microorganisms (GCM) 10K type strain sequencing project: providing services to taxonomists for standard genome sequencing and annotation.</title>
        <authorList>
            <consortium name="The Broad Institute Genomics Platform"/>
            <consortium name="The Broad Institute Genome Sequencing Center for Infectious Disease"/>
            <person name="Wu L."/>
            <person name="Ma J."/>
        </authorList>
    </citation>
    <scope>NUCLEOTIDE SEQUENCE [LARGE SCALE GENOMIC DNA]</scope>
    <source>
        <strain evidence="3">KCTC 42808</strain>
    </source>
</reference>